<proteinExistence type="predicted"/>
<evidence type="ECO:0008006" key="3">
    <source>
        <dbReference type="Google" id="ProtNLM"/>
    </source>
</evidence>
<feature type="signal peptide" evidence="1">
    <location>
        <begin position="1"/>
        <end position="16"/>
    </location>
</feature>
<dbReference type="OrthoDB" id="4540223at2759"/>
<dbReference type="Pfam" id="PF19287">
    <property type="entry name" value="DUF5910"/>
    <property type="match status" value="1"/>
</dbReference>
<feature type="chain" id="PRO_5008056358" description="Ig-like domain-containing protein" evidence="1">
    <location>
        <begin position="17"/>
        <end position="206"/>
    </location>
</feature>
<dbReference type="InterPro" id="IPR045564">
    <property type="entry name" value="DUF5910"/>
</dbReference>
<accession>A0A177A5Z7</accession>
<evidence type="ECO:0000313" key="2">
    <source>
        <dbReference type="EMBL" id="OAF57050.1"/>
    </source>
</evidence>
<keyword evidence="1" id="KW-0732">Signal</keyword>
<sequence length="206" mass="22341">MMFPALWLAFIACTAASVLRKQINAIPIAYRTVGADQAAKYQSKGTIQWEVPTVRQLGSSDQLGQGVYLSPVLGDWPGEANGYFCAILADSTAWNNINKVYMPKETTDESPKPLWFTQGVPNRPAFLMTVGGRGYTTANTVLISPIYGSEEKTQFLIPPALLSSSNPLSISVQCAAKSNGPAWQALQAAYGTINWRNWQGLKGPVP</sequence>
<dbReference type="Proteomes" id="UP000077154">
    <property type="component" value="Unassembled WGS sequence"/>
</dbReference>
<reference evidence="2" key="1">
    <citation type="submission" date="2016-03" db="EMBL/GenBank/DDBJ databases">
        <title>Updated assembly of Pseudogymnoascus destructans, the fungus causing white-nose syndrome of bats.</title>
        <authorList>
            <person name="Palmer J.M."/>
            <person name="Drees K.P."/>
            <person name="Foster J.T."/>
            <person name="Lindner D.L."/>
        </authorList>
    </citation>
    <scope>NUCLEOTIDE SEQUENCE [LARGE SCALE GENOMIC DNA]</scope>
    <source>
        <strain evidence="2">20631-21</strain>
    </source>
</reference>
<dbReference type="RefSeq" id="XP_024322341.1">
    <property type="nucleotide sequence ID" value="XM_024469535.1"/>
</dbReference>
<protein>
    <recommendedName>
        <fullName evidence="3">Ig-like domain-containing protein</fullName>
    </recommendedName>
</protein>
<dbReference type="VEuPathDB" id="FungiDB:GMDG_02290"/>
<dbReference type="GeneID" id="36288990"/>
<name>A0A177A5Z7_9PEZI</name>
<dbReference type="AlphaFoldDB" id="A0A177A5Z7"/>
<dbReference type="eggNOG" id="ENOG502RPZM">
    <property type="taxonomic scope" value="Eukaryota"/>
</dbReference>
<gene>
    <name evidence="2" type="ORF">VC83_05928</name>
</gene>
<organism evidence="2">
    <name type="scientific">Pseudogymnoascus destructans</name>
    <dbReference type="NCBI Taxonomy" id="655981"/>
    <lineage>
        <taxon>Eukaryota</taxon>
        <taxon>Fungi</taxon>
        <taxon>Dikarya</taxon>
        <taxon>Ascomycota</taxon>
        <taxon>Pezizomycotina</taxon>
        <taxon>Leotiomycetes</taxon>
        <taxon>Thelebolales</taxon>
        <taxon>Thelebolaceae</taxon>
        <taxon>Pseudogymnoascus</taxon>
    </lineage>
</organism>
<evidence type="ECO:0000256" key="1">
    <source>
        <dbReference type="SAM" id="SignalP"/>
    </source>
</evidence>
<dbReference type="EMBL" id="KV441401">
    <property type="protein sequence ID" value="OAF57050.1"/>
    <property type="molecule type" value="Genomic_DNA"/>
</dbReference>